<keyword evidence="3" id="KW-1185">Reference proteome</keyword>
<dbReference type="PANTHER" id="PTHR34558">
    <property type="entry name" value="EXPRESSED PROTEIN"/>
    <property type="match status" value="1"/>
</dbReference>
<name>A0A8J5KDD7_ZINOF</name>
<dbReference type="PANTHER" id="PTHR34558:SF9">
    <property type="entry name" value="F3L24.15 PROTEIN"/>
    <property type="match status" value="1"/>
</dbReference>
<keyword evidence="1" id="KW-1133">Transmembrane helix</keyword>
<keyword evidence="1" id="KW-0472">Membrane</keyword>
<keyword evidence="1" id="KW-0812">Transmembrane</keyword>
<dbReference type="AlphaFoldDB" id="A0A8J5KDD7"/>
<accession>A0A8J5KDD7</accession>
<evidence type="ECO:0000313" key="3">
    <source>
        <dbReference type="Proteomes" id="UP000734854"/>
    </source>
</evidence>
<reference evidence="2 3" key="1">
    <citation type="submission" date="2020-08" db="EMBL/GenBank/DDBJ databases">
        <title>Plant Genome Project.</title>
        <authorList>
            <person name="Zhang R.-G."/>
        </authorList>
    </citation>
    <scope>NUCLEOTIDE SEQUENCE [LARGE SCALE GENOMIC DNA]</scope>
    <source>
        <tissue evidence="2">Rhizome</tissue>
    </source>
</reference>
<protein>
    <submittedName>
        <fullName evidence="2">Uncharacterized protein</fullName>
    </submittedName>
</protein>
<evidence type="ECO:0000256" key="1">
    <source>
        <dbReference type="SAM" id="Phobius"/>
    </source>
</evidence>
<feature type="transmembrane region" description="Helical" evidence="1">
    <location>
        <begin position="166"/>
        <end position="188"/>
    </location>
</feature>
<feature type="transmembrane region" description="Helical" evidence="1">
    <location>
        <begin position="107"/>
        <end position="126"/>
    </location>
</feature>
<sequence length="200" mass="21489">MAYEETSSRIALMANLTGSLGGLLASMTPSEIVIEGSRRGKARKDIPMMDVLDVLCNRLRTFPSGNAPTPPIICKVLNQIFKLRPKSKDPCSTNRANGRTTPHAYRMARLLLLVGVLHAVATLAMARPLDLAITDSARPPSSSSSSLELAAAPRLSLDASRPDKSIAGAEVILGGFAIAALAVIYCYIRVTRQHGHREKE</sequence>
<gene>
    <name evidence="2" type="ORF">ZIOFF_054127</name>
</gene>
<organism evidence="2 3">
    <name type="scientific">Zingiber officinale</name>
    <name type="common">Ginger</name>
    <name type="synonym">Amomum zingiber</name>
    <dbReference type="NCBI Taxonomy" id="94328"/>
    <lineage>
        <taxon>Eukaryota</taxon>
        <taxon>Viridiplantae</taxon>
        <taxon>Streptophyta</taxon>
        <taxon>Embryophyta</taxon>
        <taxon>Tracheophyta</taxon>
        <taxon>Spermatophyta</taxon>
        <taxon>Magnoliopsida</taxon>
        <taxon>Liliopsida</taxon>
        <taxon>Zingiberales</taxon>
        <taxon>Zingiberaceae</taxon>
        <taxon>Zingiber</taxon>
    </lineage>
</organism>
<evidence type="ECO:0000313" key="2">
    <source>
        <dbReference type="EMBL" id="KAG6485567.1"/>
    </source>
</evidence>
<dbReference type="Proteomes" id="UP000734854">
    <property type="component" value="Unassembled WGS sequence"/>
</dbReference>
<dbReference type="EMBL" id="JACMSC010000015">
    <property type="protein sequence ID" value="KAG6485567.1"/>
    <property type="molecule type" value="Genomic_DNA"/>
</dbReference>
<comment type="caution">
    <text evidence="2">The sequence shown here is derived from an EMBL/GenBank/DDBJ whole genome shotgun (WGS) entry which is preliminary data.</text>
</comment>
<proteinExistence type="predicted"/>